<dbReference type="NCBIfam" id="TIGR04265">
    <property type="entry name" value="bac_cardiolipin"/>
    <property type="match status" value="1"/>
</dbReference>
<evidence type="ECO:0000256" key="3">
    <source>
        <dbReference type="ARBA" id="ARBA00022516"/>
    </source>
</evidence>
<dbReference type="Proteomes" id="UP000681343">
    <property type="component" value="Chromosome"/>
</dbReference>
<dbReference type="KEGG" id="vfa:MM35RIKEN_09530"/>
<dbReference type="InterPro" id="IPR025202">
    <property type="entry name" value="PLD-like_dom"/>
</dbReference>
<keyword evidence="11" id="KW-1208">Phospholipid metabolism</keyword>
<sequence>MKHLQRKTERRIAAALRLALVAVLLLLQIALVIALTQVLRQKMYIGYSVLEIIAVLCVVRIYMRAGSSTYKPGWIVLIMLVPVVGLILYFLWNGNQVKKKLDLKPIPMPPETEEVKRRSQSAQENLSARWPRWGRLAAYLRRQDMPLFENTDMTYFPTGEEYLEDLLERMKTARRFIFLEYYIASEGEIWDRICTVLTERAAAGVEVNLILDDFGSMMTMPPEEISALRKRGVWVQMFNPVHRYVNRLYFNYRDHRKIAVIDGDIAYTGGANLADEYANLIVRFGYWKDCGIRLEGEGAWGLTRQFMYLWLRMGGELRESWDSYRPRTAPEGGEFCQPLVDGPDNNPVNTAEDTFQQLISNANRYIWITTPYLAIDEPMIRTLCIAADSGVDVRLMLPGIPDHKFAYMVALSYFGELLEHDVKIFTYTPGLLHAKSVVADGDVGFVGSVNMDYRSFQLHFECGVLFSGSAVTAVQEDMDRVMAQSERVTLQGWRERKWYVRLLGTVLRPFAMWM</sequence>
<dbReference type="EC" id="2.7.8.-" evidence="12"/>
<dbReference type="SMART" id="SM00155">
    <property type="entry name" value="PLDc"/>
    <property type="match status" value="2"/>
</dbReference>
<feature type="domain" description="PLD phosphodiesterase" evidence="14">
    <location>
        <begin position="250"/>
        <end position="277"/>
    </location>
</feature>
<organism evidence="15 16">
    <name type="scientific">Vescimonas fastidiosa</name>
    <dbReference type="NCBI Taxonomy" id="2714353"/>
    <lineage>
        <taxon>Bacteria</taxon>
        <taxon>Bacillati</taxon>
        <taxon>Bacillota</taxon>
        <taxon>Clostridia</taxon>
        <taxon>Eubacteriales</taxon>
        <taxon>Oscillospiraceae</taxon>
        <taxon>Vescimonas</taxon>
    </lineage>
</organism>
<feature type="transmembrane region" description="Helical" evidence="13">
    <location>
        <begin position="74"/>
        <end position="92"/>
    </location>
</feature>
<keyword evidence="16" id="KW-1185">Reference proteome</keyword>
<dbReference type="AlphaFoldDB" id="A0A810Q016"/>
<dbReference type="InterPro" id="IPR022924">
    <property type="entry name" value="Cardiolipin_synthase"/>
</dbReference>
<keyword evidence="4" id="KW-0808">Transferase</keyword>
<evidence type="ECO:0000256" key="9">
    <source>
        <dbReference type="ARBA" id="ARBA00023136"/>
    </source>
</evidence>
<evidence type="ECO:0000313" key="16">
    <source>
        <dbReference type="Proteomes" id="UP000681343"/>
    </source>
</evidence>
<keyword evidence="5 13" id="KW-0812">Transmembrane</keyword>
<evidence type="ECO:0000259" key="14">
    <source>
        <dbReference type="PROSITE" id="PS50035"/>
    </source>
</evidence>
<keyword evidence="10" id="KW-0594">Phospholipid biosynthesis</keyword>
<evidence type="ECO:0000256" key="5">
    <source>
        <dbReference type="ARBA" id="ARBA00022692"/>
    </source>
</evidence>
<keyword evidence="8" id="KW-0443">Lipid metabolism</keyword>
<dbReference type="SUPFAM" id="SSF56024">
    <property type="entry name" value="Phospholipase D/nuclease"/>
    <property type="match status" value="2"/>
</dbReference>
<dbReference type="GO" id="GO:0032049">
    <property type="term" value="P:cardiolipin biosynthetic process"/>
    <property type="evidence" value="ECO:0007669"/>
    <property type="project" value="UniProtKB-UniRule"/>
</dbReference>
<keyword evidence="2" id="KW-1003">Cell membrane</keyword>
<proteinExistence type="predicted"/>
<protein>
    <recommendedName>
        <fullName evidence="12">Cardiolipin synthase</fullName>
        <ecNumber evidence="12">2.7.8.-</ecNumber>
    </recommendedName>
</protein>
<feature type="domain" description="PLD phosphodiesterase" evidence="14">
    <location>
        <begin position="428"/>
        <end position="455"/>
    </location>
</feature>
<accession>A0A810Q016</accession>
<dbReference type="Gene3D" id="3.30.870.10">
    <property type="entry name" value="Endonuclease Chain A"/>
    <property type="match status" value="2"/>
</dbReference>
<evidence type="ECO:0000256" key="6">
    <source>
        <dbReference type="ARBA" id="ARBA00022737"/>
    </source>
</evidence>
<keyword evidence="7 13" id="KW-1133">Transmembrane helix</keyword>
<dbReference type="Pfam" id="PF13091">
    <property type="entry name" value="PLDc_2"/>
    <property type="match status" value="2"/>
</dbReference>
<evidence type="ECO:0000256" key="10">
    <source>
        <dbReference type="ARBA" id="ARBA00023209"/>
    </source>
</evidence>
<feature type="transmembrane region" description="Helical" evidence="13">
    <location>
        <begin position="44"/>
        <end position="62"/>
    </location>
</feature>
<evidence type="ECO:0000256" key="13">
    <source>
        <dbReference type="SAM" id="Phobius"/>
    </source>
</evidence>
<dbReference type="Pfam" id="PF13396">
    <property type="entry name" value="PLDc_N"/>
    <property type="match status" value="1"/>
</dbReference>
<evidence type="ECO:0000256" key="11">
    <source>
        <dbReference type="ARBA" id="ARBA00023264"/>
    </source>
</evidence>
<evidence type="ECO:0000256" key="12">
    <source>
        <dbReference type="NCBIfam" id="TIGR04265"/>
    </source>
</evidence>
<evidence type="ECO:0000256" key="1">
    <source>
        <dbReference type="ARBA" id="ARBA00004651"/>
    </source>
</evidence>
<evidence type="ECO:0000256" key="4">
    <source>
        <dbReference type="ARBA" id="ARBA00022679"/>
    </source>
</evidence>
<dbReference type="PANTHER" id="PTHR21248">
    <property type="entry name" value="CARDIOLIPIN SYNTHASE"/>
    <property type="match status" value="1"/>
</dbReference>
<dbReference type="RefSeq" id="WP_212819740.1">
    <property type="nucleotide sequence ID" value="NZ_AP023415.1"/>
</dbReference>
<evidence type="ECO:0000313" key="15">
    <source>
        <dbReference type="EMBL" id="BCK78761.1"/>
    </source>
</evidence>
<keyword evidence="6" id="KW-0677">Repeat</keyword>
<dbReference type="GO" id="GO:0008808">
    <property type="term" value="F:cardiolipin synthase activity"/>
    <property type="evidence" value="ECO:0007669"/>
    <property type="project" value="UniProtKB-UniRule"/>
</dbReference>
<evidence type="ECO:0000256" key="2">
    <source>
        <dbReference type="ARBA" id="ARBA00022475"/>
    </source>
</evidence>
<keyword evidence="9 13" id="KW-0472">Membrane</keyword>
<name>A0A810Q016_9FIRM</name>
<dbReference type="PROSITE" id="PS50035">
    <property type="entry name" value="PLD"/>
    <property type="match status" value="2"/>
</dbReference>
<evidence type="ECO:0000256" key="7">
    <source>
        <dbReference type="ARBA" id="ARBA00022989"/>
    </source>
</evidence>
<dbReference type="InterPro" id="IPR027379">
    <property type="entry name" value="CLS_N"/>
</dbReference>
<comment type="subcellular location">
    <subcellularLocation>
        <location evidence="1">Cell membrane</location>
        <topology evidence="1">Multi-pass membrane protein</topology>
    </subcellularLocation>
</comment>
<evidence type="ECO:0000256" key="8">
    <source>
        <dbReference type="ARBA" id="ARBA00023098"/>
    </source>
</evidence>
<gene>
    <name evidence="15" type="ORF">MM35RIKEN_09530</name>
</gene>
<dbReference type="EMBL" id="AP023415">
    <property type="protein sequence ID" value="BCK78761.1"/>
    <property type="molecule type" value="Genomic_DNA"/>
</dbReference>
<dbReference type="InterPro" id="IPR001736">
    <property type="entry name" value="PLipase_D/transphosphatidylase"/>
</dbReference>
<reference evidence="15" key="1">
    <citation type="submission" date="2020-09" db="EMBL/GenBank/DDBJ databases">
        <title>New species isolated from human feces.</title>
        <authorList>
            <person name="Kitahara M."/>
            <person name="Shigeno Y."/>
            <person name="Shime M."/>
            <person name="Matsumoto Y."/>
            <person name="Nakamura S."/>
            <person name="Motooka D."/>
            <person name="Fukuoka S."/>
            <person name="Nishikawa H."/>
            <person name="Benno Y."/>
        </authorList>
    </citation>
    <scope>NUCLEOTIDE SEQUENCE</scope>
    <source>
        <strain evidence="15">MM35</strain>
    </source>
</reference>
<keyword evidence="3" id="KW-0444">Lipid biosynthesis</keyword>
<dbReference type="PANTHER" id="PTHR21248:SF22">
    <property type="entry name" value="PHOSPHOLIPASE D"/>
    <property type="match status" value="1"/>
</dbReference>
<dbReference type="GO" id="GO:0005886">
    <property type="term" value="C:plasma membrane"/>
    <property type="evidence" value="ECO:0007669"/>
    <property type="project" value="UniProtKB-SubCell"/>
</dbReference>